<sequence length="111" mass="12794">MALTGWDFGHPVQYTPPVEWVVSVGLSLMRGLTEPDKKVTVSPQTRKNHRTHRRVPGGKSTFFYYTHDMKCVIWILVNPWIHWKTTSHSKLNILALVRSKILFSSLGYSLD</sequence>
<proteinExistence type="predicted"/>
<evidence type="ECO:0000313" key="2">
    <source>
        <dbReference type="Proteomes" id="UP000824782"/>
    </source>
</evidence>
<dbReference type="EMBL" id="WNYA01027350">
    <property type="protein sequence ID" value="KAG8537722.1"/>
    <property type="molecule type" value="Genomic_DNA"/>
</dbReference>
<evidence type="ECO:0000313" key="1">
    <source>
        <dbReference type="EMBL" id="KAG8537722.1"/>
    </source>
</evidence>
<gene>
    <name evidence="1" type="ORF">GDO81_024025</name>
</gene>
<protein>
    <submittedName>
        <fullName evidence="1">Uncharacterized protein</fullName>
    </submittedName>
</protein>
<reference evidence="1" key="1">
    <citation type="thesis" date="2020" institute="ProQuest LLC" country="789 East Eisenhower Parkway, Ann Arbor, MI, USA">
        <title>Comparative Genomics and Chromosome Evolution.</title>
        <authorList>
            <person name="Mudd A.B."/>
        </authorList>
    </citation>
    <scope>NUCLEOTIDE SEQUENCE</scope>
    <source>
        <strain evidence="1">237g6f4</strain>
        <tissue evidence="1">Blood</tissue>
    </source>
</reference>
<dbReference type="AlphaFoldDB" id="A0AAV6YRD5"/>
<name>A0AAV6YRD5_ENGPU</name>
<comment type="caution">
    <text evidence="1">The sequence shown here is derived from an EMBL/GenBank/DDBJ whole genome shotgun (WGS) entry which is preliminary data.</text>
</comment>
<keyword evidence="2" id="KW-1185">Reference proteome</keyword>
<dbReference type="Proteomes" id="UP000824782">
    <property type="component" value="Unassembled WGS sequence"/>
</dbReference>
<organism evidence="1 2">
    <name type="scientific">Engystomops pustulosus</name>
    <name type="common">Tungara frog</name>
    <name type="synonym">Physalaemus pustulosus</name>
    <dbReference type="NCBI Taxonomy" id="76066"/>
    <lineage>
        <taxon>Eukaryota</taxon>
        <taxon>Metazoa</taxon>
        <taxon>Chordata</taxon>
        <taxon>Craniata</taxon>
        <taxon>Vertebrata</taxon>
        <taxon>Euteleostomi</taxon>
        <taxon>Amphibia</taxon>
        <taxon>Batrachia</taxon>
        <taxon>Anura</taxon>
        <taxon>Neobatrachia</taxon>
        <taxon>Hyloidea</taxon>
        <taxon>Leptodactylidae</taxon>
        <taxon>Leiuperinae</taxon>
        <taxon>Engystomops</taxon>
    </lineage>
</organism>
<accession>A0AAV6YRD5</accession>